<dbReference type="CDD" id="cd13156">
    <property type="entry name" value="KOW_RPL6"/>
    <property type="match status" value="1"/>
</dbReference>
<comment type="similarity">
    <text evidence="1">Belongs to the eukaryotic ribosomal protein eL6 family.</text>
</comment>
<evidence type="ECO:0000256" key="1">
    <source>
        <dbReference type="ARBA" id="ARBA00010592"/>
    </source>
</evidence>
<sequence>MIFQMGPKPATKAQTKGRMVVKDIGGDKNGGKRTVRVNRLPRYYPTEDKPRKLKSRRKPFGQHKRKIRSSISPGTILILVAGRHKGKRVVFLKPLNSGLLLVTGPFHLNGCPLRRISQNYVIATKTKVDISGVKVPDRVNDEYFRRKKLRKPKHTEGEIFDSKKEVYQVSDERKQDQVAVDNQVLEAIRKNADKKYLFGYLGAMFSLQNGQYPHKMIF</sequence>
<reference evidence="8 9" key="1">
    <citation type="submission" date="2022-12" db="EMBL/GenBank/DDBJ databases">
        <title>Chromosome-level genome of Tegillarca granosa.</title>
        <authorList>
            <person name="Kim J."/>
        </authorList>
    </citation>
    <scope>NUCLEOTIDE SEQUENCE [LARGE SCALE GENOMIC DNA]</scope>
    <source>
        <strain evidence="8">Teg-2019</strain>
        <tissue evidence="8">Adductor muscle</tissue>
    </source>
</reference>
<comment type="caution">
    <text evidence="8">The sequence shown here is derived from an EMBL/GenBank/DDBJ whole genome shotgun (WGS) entry which is preliminary data.</text>
</comment>
<feature type="compositionally biased region" description="Basic residues" evidence="7">
    <location>
        <begin position="51"/>
        <end position="67"/>
    </location>
</feature>
<dbReference type="EMBL" id="JARBDR010000440">
    <property type="protein sequence ID" value="KAJ8313068.1"/>
    <property type="molecule type" value="Genomic_DNA"/>
</dbReference>
<evidence type="ECO:0000256" key="2">
    <source>
        <dbReference type="ARBA" id="ARBA00022980"/>
    </source>
</evidence>
<keyword evidence="3" id="KW-0687">Ribonucleoprotein</keyword>
<dbReference type="Gene3D" id="2.30.30.30">
    <property type="match status" value="1"/>
</dbReference>
<proteinExistence type="inferred from homology"/>
<evidence type="ECO:0000256" key="5">
    <source>
        <dbReference type="ARBA" id="ARBA00035351"/>
    </source>
</evidence>
<keyword evidence="2" id="KW-0689">Ribosomal protein</keyword>
<evidence type="ECO:0000256" key="6">
    <source>
        <dbReference type="ARBA" id="ARBA00046388"/>
    </source>
</evidence>
<dbReference type="InterPro" id="IPR000915">
    <property type="entry name" value="60S_ribosomal_eL6"/>
</dbReference>
<feature type="region of interest" description="Disordered" evidence="7">
    <location>
        <begin position="44"/>
        <end position="67"/>
    </location>
</feature>
<dbReference type="InterPro" id="IPR041997">
    <property type="entry name" value="Ribosomal_eL6_KOW"/>
</dbReference>
<protein>
    <recommendedName>
        <fullName evidence="4">Large ribosomal subunit protein eL6</fullName>
    </recommendedName>
    <alternativeName>
        <fullName evidence="5">60S ribosomal protein L6</fullName>
    </alternativeName>
</protein>
<comment type="subunit">
    <text evidence="6">Component of the large ribosomal subunit. May bind IPO9 with low affinity.</text>
</comment>
<dbReference type="PANTHER" id="PTHR10715">
    <property type="entry name" value="60S RIBOSOMAL PROTEIN L6"/>
    <property type="match status" value="1"/>
</dbReference>
<dbReference type="Pfam" id="PF01159">
    <property type="entry name" value="Ribosomal_L6e"/>
    <property type="match status" value="1"/>
</dbReference>
<dbReference type="PANTHER" id="PTHR10715:SF0">
    <property type="entry name" value="LARGE RIBOSOMAL SUBUNIT PROTEIN EL6"/>
    <property type="match status" value="1"/>
</dbReference>
<evidence type="ECO:0000256" key="3">
    <source>
        <dbReference type="ARBA" id="ARBA00023274"/>
    </source>
</evidence>
<keyword evidence="9" id="KW-1185">Reference proteome</keyword>
<evidence type="ECO:0000256" key="4">
    <source>
        <dbReference type="ARBA" id="ARBA00035233"/>
    </source>
</evidence>
<gene>
    <name evidence="8" type="ORF">KUTeg_010441</name>
</gene>
<dbReference type="SUPFAM" id="SSF50104">
    <property type="entry name" value="Translation proteins SH3-like domain"/>
    <property type="match status" value="1"/>
</dbReference>
<organism evidence="8 9">
    <name type="scientific">Tegillarca granosa</name>
    <name type="common">Malaysian cockle</name>
    <name type="synonym">Anadara granosa</name>
    <dbReference type="NCBI Taxonomy" id="220873"/>
    <lineage>
        <taxon>Eukaryota</taxon>
        <taxon>Metazoa</taxon>
        <taxon>Spiralia</taxon>
        <taxon>Lophotrochozoa</taxon>
        <taxon>Mollusca</taxon>
        <taxon>Bivalvia</taxon>
        <taxon>Autobranchia</taxon>
        <taxon>Pteriomorphia</taxon>
        <taxon>Arcoida</taxon>
        <taxon>Arcoidea</taxon>
        <taxon>Arcidae</taxon>
        <taxon>Tegillarca</taxon>
    </lineage>
</organism>
<name>A0ABQ9F6T8_TEGGR</name>
<accession>A0ABQ9F6T8</accession>
<dbReference type="InterPro" id="IPR014722">
    <property type="entry name" value="Rib_uL2_dom2"/>
</dbReference>
<dbReference type="Proteomes" id="UP001217089">
    <property type="component" value="Unassembled WGS sequence"/>
</dbReference>
<evidence type="ECO:0000313" key="9">
    <source>
        <dbReference type="Proteomes" id="UP001217089"/>
    </source>
</evidence>
<evidence type="ECO:0000313" key="8">
    <source>
        <dbReference type="EMBL" id="KAJ8313068.1"/>
    </source>
</evidence>
<evidence type="ECO:0000256" key="7">
    <source>
        <dbReference type="SAM" id="MobiDB-lite"/>
    </source>
</evidence>
<dbReference type="InterPro" id="IPR008991">
    <property type="entry name" value="Translation_prot_SH3-like_sf"/>
</dbReference>